<reference evidence="1 2" key="1">
    <citation type="journal article" date="2006" name="Int. J. Syst. Evol. Microbiol.">
        <title>Chryseobacterium piscium sp. nov., isolated from fish of the South Atlantic Ocean off South Africa.</title>
        <authorList>
            <person name="de Beer H."/>
            <person name="Hugo C.J."/>
            <person name="Jooste P.J."/>
            <person name="Vancanneyt M."/>
            <person name="Coenye T."/>
            <person name="Vandamme P."/>
        </authorList>
    </citation>
    <scope>NUCLEOTIDE SEQUENCE [LARGE SCALE GENOMIC DNA]</scope>
    <source>
        <strain evidence="1 2">CCUG 51923</strain>
    </source>
</reference>
<sequence length="19" mass="2145">MSFLLLPSKASKIRCSPCY</sequence>
<protein>
    <submittedName>
        <fullName evidence="1">Uncharacterized protein</fullName>
    </submittedName>
</protein>
<dbReference type="AlphaFoldDB" id="A0A3D9BKF8"/>
<gene>
    <name evidence="1" type="ORF">DRF62_11285</name>
</gene>
<dbReference type="Proteomes" id="UP000256512">
    <property type="component" value="Unassembled WGS sequence"/>
</dbReference>
<dbReference type="NCBIfam" id="TIGR01053">
    <property type="entry name" value="LSD1"/>
    <property type="match status" value="1"/>
</dbReference>
<accession>A0A3D9BKF8</accession>
<organism evidence="1 2">
    <name type="scientific">Chryseobacterium piscium</name>
    <dbReference type="NCBI Taxonomy" id="333702"/>
    <lineage>
        <taxon>Bacteria</taxon>
        <taxon>Pseudomonadati</taxon>
        <taxon>Bacteroidota</taxon>
        <taxon>Flavobacteriia</taxon>
        <taxon>Flavobacteriales</taxon>
        <taxon>Weeksellaceae</taxon>
        <taxon>Chryseobacterium group</taxon>
        <taxon>Chryseobacterium</taxon>
    </lineage>
</organism>
<comment type="caution">
    <text evidence="1">The sequence shown here is derived from an EMBL/GenBank/DDBJ whole genome shotgun (WGS) entry which is preliminary data.</text>
</comment>
<keyword evidence="2" id="KW-1185">Reference proteome</keyword>
<dbReference type="EMBL" id="QNVS01000032">
    <property type="protein sequence ID" value="REC54025.1"/>
    <property type="molecule type" value="Genomic_DNA"/>
</dbReference>
<name>A0A3D9BKF8_9FLAO</name>
<evidence type="ECO:0000313" key="1">
    <source>
        <dbReference type="EMBL" id="REC54025.1"/>
    </source>
</evidence>
<evidence type="ECO:0000313" key="2">
    <source>
        <dbReference type="Proteomes" id="UP000256512"/>
    </source>
</evidence>
<proteinExistence type="predicted"/>